<gene>
    <name evidence="1" type="ORF">NO357_13565</name>
</gene>
<dbReference type="Proteomes" id="UP001226762">
    <property type="component" value="Unassembled WGS sequence"/>
</dbReference>
<protein>
    <submittedName>
        <fullName evidence="1">Uncharacterized protein</fullName>
    </submittedName>
</protein>
<reference evidence="1" key="2">
    <citation type="submission" date="2023-02" db="EMBL/GenBank/DDBJ databases">
        <title>'Rhodoalgimonas zhirmunskyi' gen. nov., isolated from a red alga.</title>
        <authorList>
            <person name="Nedashkovskaya O.I."/>
            <person name="Otstavnykh N.Y."/>
            <person name="Bystritskaya E.P."/>
            <person name="Balabanova L.A."/>
            <person name="Isaeva M.P."/>
        </authorList>
    </citation>
    <scope>NUCLEOTIDE SEQUENCE</scope>
    <source>
        <strain evidence="1">KCTC 52189</strain>
    </source>
</reference>
<comment type="caution">
    <text evidence="1">The sequence shown here is derived from an EMBL/GenBank/DDBJ whole genome shotgun (WGS) entry which is preliminary data.</text>
</comment>
<accession>A0AAE3WFV0</accession>
<sequence length="127" mass="14534">MQLLIHRFEPNRPHISSDTSNFKERETKRTEMRLFFWRAPARTISLLLASRCLGVSAVARLAPRCSVVAASVRGYLRIAADPRNPFFWKSSSFFAKSVFLSKTNSLRRQNFVSTEIGAIFQPRRSGL</sequence>
<proteinExistence type="predicted"/>
<keyword evidence="2" id="KW-1185">Reference proteome</keyword>
<name>A0AAE3WFV0_9RHOB</name>
<dbReference type="EMBL" id="JANHAX010000004">
    <property type="protein sequence ID" value="MDQ2090932.1"/>
    <property type="molecule type" value="Genomic_DNA"/>
</dbReference>
<evidence type="ECO:0000313" key="2">
    <source>
        <dbReference type="Proteomes" id="UP001226762"/>
    </source>
</evidence>
<reference evidence="1" key="1">
    <citation type="submission" date="2022-07" db="EMBL/GenBank/DDBJ databases">
        <authorList>
            <person name="Otstavnykh N."/>
            <person name="Isaeva M."/>
            <person name="Bystritskaya E."/>
        </authorList>
    </citation>
    <scope>NUCLEOTIDE SEQUENCE</scope>
    <source>
        <strain evidence="1">KCTC 52189</strain>
    </source>
</reference>
<organism evidence="1 2">
    <name type="scientific">Marimonas arenosa</name>
    <dbReference type="NCBI Taxonomy" id="1795305"/>
    <lineage>
        <taxon>Bacteria</taxon>
        <taxon>Pseudomonadati</taxon>
        <taxon>Pseudomonadota</taxon>
        <taxon>Alphaproteobacteria</taxon>
        <taxon>Rhodobacterales</taxon>
        <taxon>Paracoccaceae</taxon>
        <taxon>Marimonas</taxon>
    </lineage>
</organism>
<dbReference type="RefSeq" id="WP_306736222.1">
    <property type="nucleotide sequence ID" value="NZ_JANHAX010000004.1"/>
</dbReference>
<evidence type="ECO:0000313" key="1">
    <source>
        <dbReference type="EMBL" id="MDQ2090932.1"/>
    </source>
</evidence>
<dbReference type="AlphaFoldDB" id="A0AAE3WFV0"/>